<organism evidence="2 3">
    <name type="scientific">Pomacea canaliculata</name>
    <name type="common">Golden apple snail</name>
    <dbReference type="NCBI Taxonomy" id="400727"/>
    <lineage>
        <taxon>Eukaryota</taxon>
        <taxon>Metazoa</taxon>
        <taxon>Spiralia</taxon>
        <taxon>Lophotrochozoa</taxon>
        <taxon>Mollusca</taxon>
        <taxon>Gastropoda</taxon>
        <taxon>Caenogastropoda</taxon>
        <taxon>Architaenioglossa</taxon>
        <taxon>Ampullarioidea</taxon>
        <taxon>Ampullariidae</taxon>
        <taxon>Pomacea</taxon>
    </lineage>
</organism>
<keyword evidence="3" id="KW-1185">Reference proteome</keyword>
<dbReference type="OrthoDB" id="6162399at2759"/>
<feature type="compositionally biased region" description="Basic and acidic residues" evidence="1">
    <location>
        <begin position="187"/>
        <end position="209"/>
    </location>
</feature>
<feature type="region of interest" description="Disordered" evidence="1">
    <location>
        <begin position="2131"/>
        <end position="2172"/>
    </location>
</feature>
<dbReference type="EMBL" id="PZQS01000004">
    <property type="protein sequence ID" value="PVD33039.1"/>
    <property type="molecule type" value="Genomic_DNA"/>
</dbReference>
<feature type="region of interest" description="Disordered" evidence="1">
    <location>
        <begin position="2523"/>
        <end position="2627"/>
    </location>
</feature>
<feature type="region of interest" description="Disordered" evidence="1">
    <location>
        <begin position="2846"/>
        <end position="2887"/>
    </location>
</feature>
<feature type="compositionally biased region" description="Basic and acidic residues" evidence="1">
    <location>
        <begin position="2523"/>
        <end position="2539"/>
    </location>
</feature>
<proteinExistence type="predicted"/>
<feature type="region of interest" description="Disordered" evidence="1">
    <location>
        <begin position="185"/>
        <end position="217"/>
    </location>
</feature>
<feature type="compositionally biased region" description="Basic and acidic residues" evidence="1">
    <location>
        <begin position="1089"/>
        <end position="1107"/>
    </location>
</feature>
<sequence>METLRYGVSGPAASVMFDIYDRNSDDRYDHLDLQFILPEGRLLCFCDARKAVLDLVRLAERFRFSPQARGPVGSLRNAMRWQLAREWAWRDRNSNIWRWLNGQSPWPWGAGGCKEGDCTGRDWRGSAWYAPFDWRQRNRVPENFLQWSYLHDVPRTIFLPPGFQGGRGAHPGGWNQLWRYNFPGSGTKERPDGNRDQDDRSSLGSDRRKPSFPSPTWLADGSSFDDLWTFSGDNNDTDTSFIGPGTFWSNPNSNFWEQLFRQDGPLPSWLTSGRTDTSNDQRKTQLPWFLNWDPSRPSRPSRPENIRPSNNRPVNTDDQKGGNSPFNRIDKKYRPETTTVAPVASRPTGQGGATSAGSNVPSSLLPSSRVGMGHQNVGARFRRQAALEEEFNETSESLAPPPSLAGSNGTSANDTNLSFAREDNSTINATELEENGTRSDENKDLAEEKDEIARALARNTTPSLQSHWWDSVAWTGTGDTAPGYGEWSGASNDRQDSTTEYNAWNSNRGWDNSWVNSYYGDNLAGSTWPTQSYWFNTYPGYTNGGGPGYNSWPVWRNYENYSPQWLNGYTGYNYQLNPYRHNPRWGNVWNTQGNEGLFYPSIYSFYSHYGQPAPGSYGRHLGFWKRNADSNTVSKQTSRMMGDFSTYWPWWEWWNFYNNAYNTYQPWASNWNFYNSNKWFPWYSGRQWNYNWMSNLPGSPYLFSRTNENHDKSSDVKLEVKRSVNNENDLKSMDENVSRWTTGYQPQWWNQYNGMDTRRSGDEISSVANIWNWNWNWFFNQNMLRSYSPMFLRSVPYIQGTQQPLMPPEQPRIYRRSTESRPTEEVSRSVNGPGRWWTGWNNYWPYWWNSNMWRSDRPQWWNTNPWNIYLNDWNGRIWNSNQGFFPYDTFSFSRNENGRSPDGSHTAVRRSTGETNGGSHTEDEQNGKVSRMLGRFWPQRDWNGYNYWPQQFSSGDNYWPQRWGGYPWSRYWPGWNSWNNNNWMWNTNEASTPLFPVYDSQGQPHLDNSQSQEQIVKRSAAGKPDPASAEQEKDVSRMMASQGAFWPQKNMDWPQNWGGYSWNNNWPASPHYFPQGHETSGGSQGCAHDIFKRGATDSREDNTNKEGREAARMTEFDNILMPQELRPRWNLDSWVWNGRSPFFPYNYYNYLRNMGIRPSPSHPLFRRQAEENPEKESLDAGKKTSKMMNEYDWNWPQGWNSYNWPQGWNSYNWPQWWKWNMWNNFWNTRNQNSRTWNGGRELYPYSFFPEARGLYKRSTEDQQAEKSSDNVSRMMGMYEGVFPQQYLNPYSSWNQWWNRDIWNTYWPKWSFRWTPWASASFGSPMFPRGEDFHSRFRRSEDQTQEGSSKDGEKKVSNMMGGFGGFWPQYWSGYSNWPQWWRGYYNWNNYWPGGNSYDWTWNRNQPFYPYNPHYYSQDGYRPAGYPDFTHDIFKRSSDKNAQHVSQGKDENVSRMMGGYNGFWPQFWNSYTHWPRWWTGNNYWPWWNTWNSYNWMWNKDNSYSFHERFSRGADNQPDDGKREDKTVSRMMGAPGLFWPQQFWSRHRIWPQWWNFRWANNYDWMRNYDQGYNPYNDFPSLPYGPQAGPSSGGDHSIFRRSTVQSLPFNSKSENVSRMAGGYWPYYNWNRYNYLPHWWNQNSWRNMLPGWSYLNWLWSMNYDFYPQSYFPSTFGTSPSSTPDDEVHMVLRRSLDKKQEQKPQDDKRTSRMAGQYGYYWPQLYWNNFNFQPQWWRESPWNRYWPGWNNYNWMDSRNVGETDYTPYQFAKSGVSNTGHEIFRRSSESETKASKNSQENTASRMMGGYNGYWPQQHSFASRYWPLLDNAYESGRFSPVWRNSWMWNTNPAYFLPNPSYYSRESHPPGDNFESPHELFRRSADDNQDQTKKDADSDVSRMTGRYTEFWPSQSWNRDNYPYLWWNRNSFWPGWSNSWMWNYYQQPYDAFAFAKSQPAAASSFATSHTITRRESSDKQENNNTSRMMGGFAWFRPYNYWNIYNSWLQWWNRNFWNIYRYHLDSWNGNNWMWNRNPDVFFNYPSSYYYYSLHGLPPDSNHHSVFRRSAETNNGNNLLNERLTTSNMLGGYMPLQDWNSYRFWQQWWRGYQWNWNTYGPDWNNWNNFERFWRFNQGYNPENPYSFSRTDSSPGNSPEAGHTASKRSSDEEQNTNAESKEQQTSKWISGYNADWPPAYWSTNPYWSSSWGSYPYSSQPWERNWWDSYGNGQKFNPVWSSSPFYSPYYRFSFSRDNERSASSSEKGHSAFRRSLDKSEKEASQDQKTSRMMGWYGWNWPQRDWNNNYWWPWWHDRNAWNGYNWMRSKNRDFFPYSPFLYSQREAQPAASDYTDHAMFKRSTDSTNANGFSQDGVVTAKMMNGGSGYWPQQWWNYPNSWPWWWMSNAWNNYWPGWNNYARMWSTYNSWYPLHSYQFSQNNGQSGHEADDKHQISKRSPSEDNLDEKKESLGRWTNADNFWTLPQNNNPYLPWQETDMWNSHSRSPYWNTFNQAWNNWNIFNDQGRYPYGQYFYSKGANRDSSDKESMLTKRDTAQGNQDQSSTVSGPNLMDLLKKNNFWQLPNTRDTDKPQQPPVSKRSAEGSQKNEKEEDMGRQMTGDRRDSGQFGRSWPQSDTSGHFRPGLRAGYFMPNMWTADTADNSNHFWNRDPLWSGLTENNAQRGSFSMDNDWNLYHRPNYWAGYSNGGPFRNEFGHPYFATNSQMWPENMDFSYQKGADGSSEQEADVQSRDSEDLDRTKRSADDKDAGEHIARQGSYERYRSFPFWWNGYMFRRPNLWSAPGPWNSLYYMWRNWPRNQMWNDQTPDSYWMGNNLWTNNYDQFWNSDWNTLNAYGMTDPQFRYQQNPPSGVEAEDSSSAATKQKRSTDEDQASVSKEDEVGKQLGGHSPFPSYLPWSRSWRSFYWPTWFGNRYFRNRWSSYPAWYNYDRWNNWNWQPDQRGTFKLQALSHSGTLTCLDQRGMV</sequence>
<feature type="compositionally biased region" description="Basic and acidic residues" evidence="1">
    <location>
        <begin position="2584"/>
        <end position="2609"/>
    </location>
</feature>
<reference evidence="2 3" key="1">
    <citation type="submission" date="2018-04" db="EMBL/GenBank/DDBJ databases">
        <title>The genome of golden apple snail Pomacea canaliculata provides insight into stress tolerance and invasive adaptation.</title>
        <authorList>
            <person name="Liu C."/>
            <person name="Liu B."/>
            <person name="Ren Y."/>
            <person name="Zhang Y."/>
            <person name="Wang H."/>
            <person name="Li S."/>
            <person name="Jiang F."/>
            <person name="Yin L."/>
            <person name="Zhang G."/>
            <person name="Qian W."/>
            <person name="Fan W."/>
        </authorList>
    </citation>
    <scope>NUCLEOTIDE SEQUENCE [LARGE SCALE GENOMIC DNA]</scope>
    <source>
        <strain evidence="2">SZHN2017</strain>
        <tissue evidence="2">Muscle</tissue>
    </source>
</reference>
<feature type="compositionally biased region" description="Polar residues" evidence="1">
    <location>
        <begin position="355"/>
        <end position="366"/>
    </location>
</feature>
<feature type="compositionally biased region" description="Basic and acidic residues" evidence="1">
    <location>
        <begin position="2732"/>
        <end position="2755"/>
    </location>
</feature>
<evidence type="ECO:0000313" key="3">
    <source>
        <dbReference type="Proteomes" id="UP000245119"/>
    </source>
</evidence>
<gene>
    <name evidence="2" type="ORF">C0Q70_08487</name>
</gene>
<feature type="compositionally biased region" description="Polar residues" evidence="1">
    <location>
        <begin position="1000"/>
        <end position="1014"/>
    </location>
</feature>
<comment type="caution">
    <text evidence="2">The sequence shown here is derived from an EMBL/GenBank/DDBJ whole genome shotgun (WGS) entry which is preliminary data.</text>
</comment>
<evidence type="ECO:0000313" key="2">
    <source>
        <dbReference type="EMBL" id="PVD33039.1"/>
    </source>
</evidence>
<name>A0A2T7PHZ5_POMCA</name>
<feature type="region of interest" description="Disordered" evidence="1">
    <location>
        <begin position="2426"/>
        <end position="2454"/>
    </location>
</feature>
<feature type="compositionally biased region" description="Polar residues" evidence="1">
    <location>
        <begin position="2131"/>
        <end position="2143"/>
    </location>
</feature>
<feature type="compositionally biased region" description="Polar residues" evidence="1">
    <location>
        <begin position="2540"/>
        <end position="2552"/>
    </location>
</feature>
<feature type="region of interest" description="Disordered" evidence="1">
    <location>
        <begin position="997"/>
        <end position="1040"/>
    </location>
</feature>
<feature type="region of interest" description="Disordered" evidence="1">
    <location>
        <begin position="896"/>
        <end position="928"/>
    </location>
</feature>
<feature type="region of interest" description="Disordered" evidence="1">
    <location>
        <begin position="2245"/>
        <end position="2271"/>
    </location>
</feature>
<feature type="compositionally biased region" description="Basic and acidic residues" evidence="1">
    <location>
        <begin position="435"/>
        <end position="444"/>
    </location>
</feature>
<feature type="region of interest" description="Disordered" evidence="1">
    <location>
        <begin position="1077"/>
        <end position="1107"/>
    </location>
</feature>
<accession>A0A2T7PHZ5</accession>
<feature type="region of interest" description="Disordered" evidence="1">
    <location>
        <begin position="2715"/>
        <end position="2755"/>
    </location>
</feature>
<feature type="region of interest" description="Disordered" evidence="1">
    <location>
        <begin position="388"/>
        <end position="444"/>
    </location>
</feature>
<evidence type="ECO:0000256" key="1">
    <source>
        <dbReference type="SAM" id="MobiDB-lite"/>
    </source>
</evidence>
<protein>
    <submittedName>
        <fullName evidence="2">Uncharacterized protein</fullName>
    </submittedName>
</protein>
<dbReference type="Proteomes" id="UP000245119">
    <property type="component" value="Linkage Group LG4"/>
</dbReference>
<feature type="compositionally biased region" description="Polar residues" evidence="1">
    <location>
        <begin position="405"/>
        <end position="418"/>
    </location>
</feature>
<feature type="region of interest" description="Disordered" evidence="1">
    <location>
        <begin position="267"/>
        <end position="371"/>
    </location>
</feature>